<sequence length="121" mass="13494">MEFKRKQSLPASFRNAFRGVWLVLQERSFLIQLAAGAIAVTLAFILTLSDTSRIIIILLTFLVLGAEMFNSAVEYLLDFVKKDHDPDIARVKDILAGAVMVFSLSALIIGIWIFGRALGFF</sequence>
<keyword evidence="11" id="KW-0443">Lipid metabolism</keyword>
<keyword evidence="13" id="KW-0594">Phospholipid biosynthesis</keyword>
<keyword evidence="18" id="KW-0460">Magnesium</keyword>
<dbReference type="GO" id="GO:0008654">
    <property type="term" value="P:phospholipid biosynthetic process"/>
    <property type="evidence" value="ECO:0007669"/>
    <property type="project" value="UniProtKB-KW"/>
</dbReference>
<evidence type="ECO:0000256" key="2">
    <source>
        <dbReference type="ARBA" id="ARBA00005967"/>
    </source>
</evidence>
<accession>A0A1G2K839</accession>
<evidence type="ECO:0008006" key="22">
    <source>
        <dbReference type="Google" id="ProtNLM"/>
    </source>
</evidence>
<evidence type="ECO:0000256" key="3">
    <source>
        <dbReference type="ARBA" id="ARBA00022475"/>
    </source>
</evidence>
<evidence type="ECO:0000256" key="14">
    <source>
        <dbReference type="ARBA" id="ARBA00023264"/>
    </source>
</evidence>
<dbReference type="GO" id="GO:0046872">
    <property type="term" value="F:metal ion binding"/>
    <property type="evidence" value="ECO:0007669"/>
    <property type="project" value="UniProtKB-KW"/>
</dbReference>
<feature type="binding site" evidence="18">
    <location>
        <position position="26"/>
    </location>
    <ligand>
        <name>a divalent metal cation</name>
        <dbReference type="ChEBI" id="CHEBI:60240"/>
    </ligand>
</feature>
<evidence type="ECO:0000256" key="12">
    <source>
        <dbReference type="ARBA" id="ARBA00023136"/>
    </source>
</evidence>
<feature type="binding site" evidence="17">
    <location>
        <begin position="92"/>
        <end position="93"/>
    </location>
    <ligand>
        <name>ATP</name>
        <dbReference type="ChEBI" id="CHEBI:30616"/>
    </ligand>
</feature>
<gene>
    <name evidence="20" type="ORF">A2633_03670</name>
</gene>
<dbReference type="GO" id="GO:0016301">
    <property type="term" value="F:kinase activity"/>
    <property type="evidence" value="ECO:0007669"/>
    <property type="project" value="UniProtKB-KW"/>
</dbReference>
<dbReference type="InterPro" id="IPR000829">
    <property type="entry name" value="DAGK"/>
</dbReference>
<evidence type="ECO:0000256" key="7">
    <source>
        <dbReference type="ARBA" id="ARBA00022741"/>
    </source>
</evidence>
<comment type="subcellular location">
    <subcellularLocation>
        <location evidence="1">Cell membrane</location>
        <topology evidence="1">Multi-pass membrane protein</topology>
    </subcellularLocation>
</comment>
<feature type="binding site" evidence="17">
    <location>
        <position position="74"/>
    </location>
    <ligand>
        <name>ATP</name>
        <dbReference type="ChEBI" id="CHEBI:30616"/>
    </ligand>
</feature>
<dbReference type="InterPro" id="IPR033717">
    <property type="entry name" value="UDPK"/>
</dbReference>
<dbReference type="AlphaFoldDB" id="A0A1G2K839"/>
<evidence type="ECO:0000256" key="16">
    <source>
        <dbReference type="PIRSR" id="PIRSR600829-2"/>
    </source>
</evidence>
<name>A0A1G2K839_9BACT</name>
<keyword evidence="7 17" id="KW-0547">Nucleotide-binding</keyword>
<feature type="binding site" evidence="16">
    <location>
        <position position="5"/>
    </location>
    <ligand>
        <name>substrate</name>
    </ligand>
</feature>
<feature type="transmembrane region" description="Helical" evidence="19">
    <location>
        <begin position="94"/>
        <end position="115"/>
    </location>
</feature>
<comment type="cofactor">
    <cofactor evidence="18">
        <name>Mg(2+)</name>
        <dbReference type="ChEBI" id="CHEBI:18420"/>
    </cofactor>
    <text evidence="18">Mn(2+), Zn(2+), Cd(2+) and Co(2+) support activity to lesser extents.</text>
</comment>
<evidence type="ECO:0000313" key="21">
    <source>
        <dbReference type="Proteomes" id="UP000177152"/>
    </source>
</evidence>
<reference evidence="20 21" key="1">
    <citation type="journal article" date="2016" name="Nat. Commun.">
        <title>Thousands of microbial genomes shed light on interconnected biogeochemical processes in an aquifer system.</title>
        <authorList>
            <person name="Anantharaman K."/>
            <person name="Brown C.T."/>
            <person name="Hug L.A."/>
            <person name="Sharon I."/>
            <person name="Castelle C.J."/>
            <person name="Probst A.J."/>
            <person name="Thomas B.C."/>
            <person name="Singh A."/>
            <person name="Wilkins M.J."/>
            <person name="Karaoz U."/>
            <person name="Brodie E.L."/>
            <person name="Williams K.H."/>
            <person name="Hubbard S.S."/>
            <person name="Banfield J.F."/>
        </authorList>
    </citation>
    <scope>NUCLEOTIDE SEQUENCE [LARGE SCALE GENOMIC DNA]</scope>
</reference>
<dbReference type="CDD" id="cd14265">
    <property type="entry name" value="UDPK_IM_like"/>
    <property type="match status" value="1"/>
</dbReference>
<dbReference type="Pfam" id="PF01219">
    <property type="entry name" value="DAGK_prokar"/>
    <property type="match status" value="1"/>
</dbReference>
<feature type="binding site" evidence="16">
    <location>
        <position position="67"/>
    </location>
    <ligand>
        <name>substrate</name>
    </ligand>
</feature>
<keyword evidence="12 19" id="KW-0472">Membrane</keyword>
<keyword evidence="3" id="KW-1003">Cell membrane</keyword>
<dbReference type="GO" id="GO:0005524">
    <property type="term" value="F:ATP binding"/>
    <property type="evidence" value="ECO:0007669"/>
    <property type="project" value="UniProtKB-KW"/>
</dbReference>
<evidence type="ECO:0000256" key="8">
    <source>
        <dbReference type="ARBA" id="ARBA00022777"/>
    </source>
</evidence>
<feature type="active site" description="Proton acceptor" evidence="15">
    <location>
        <position position="67"/>
    </location>
</feature>
<keyword evidence="5" id="KW-0808">Transferase</keyword>
<dbReference type="Proteomes" id="UP000177152">
    <property type="component" value="Unassembled WGS sequence"/>
</dbReference>
<evidence type="ECO:0000256" key="13">
    <source>
        <dbReference type="ARBA" id="ARBA00023209"/>
    </source>
</evidence>
<dbReference type="PANTHER" id="PTHR34299">
    <property type="entry name" value="DIACYLGLYCEROL KINASE"/>
    <property type="match status" value="1"/>
</dbReference>
<keyword evidence="10 19" id="KW-1133">Transmembrane helix</keyword>
<keyword evidence="14" id="KW-1208">Phospholipid metabolism</keyword>
<evidence type="ECO:0000256" key="5">
    <source>
        <dbReference type="ARBA" id="ARBA00022679"/>
    </source>
</evidence>
<keyword evidence="4" id="KW-0444">Lipid biosynthesis</keyword>
<comment type="similarity">
    <text evidence="2">Belongs to the bacterial diacylglycerol kinase family.</text>
</comment>
<keyword evidence="18" id="KW-0479">Metal-binding</keyword>
<feature type="transmembrane region" description="Helical" evidence="19">
    <location>
        <begin position="54"/>
        <end position="73"/>
    </location>
</feature>
<evidence type="ECO:0000256" key="15">
    <source>
        <dbReference type="PIRSR" id="PIRSR600829-1"/>
    </source>
</evidence>
<feature type="binding site" evidence="18">
    <location>
        <position position="74"/>
    </location>
    <ligand>
        <name>a divalent metal cation</name>
        <dbReference type="ChEBI" id="CHEBI:60240"/>
    </ligand>
</feature>
<dbReference type="EMBL" id="MHQC01000030">
    <property type="protein sequence ID" value="OGZ94731.1"/>
    <property type="molecule type" value="Genomic_DNA"/>
</dbReference>
<proteinExistence type="inferred from homology"/>
<feature type="transmembrane region" description="Helical" evidence="19">
    <location>
        <begin position="29"/>
        <end position="48"/>
    </location>
</feature>
<evidence type="ECO:0000256" key="11">
    <source>
        <dbReference type="ARBA" id="ARBA00023098"/>
    </source>
</evidence>
<evidence type="ECO:0000256" key="10">
    <source>
        <dbReference type="ARBA" id="ARBA00022989"/>
    </source>
</evidence>
<feature type="binding site" evidence="17">
    <location>
        <position position="26"/>
    </location>
    <ligand>
        <name>ATP</name>
        <dbReference type="ChEBI" id="CHEBI:30616"/>
    </ligand>
</feature>
<organism evidence="20 21">
    <name type="scientific">Candidatus Sungbacteria bacterium RIFCSPHIGHO2_01_FULL_47_32</name>
    <dbReference type="NCBI Taxonomy" id="1802264"/>
    <lineage>
        <taxon>Bacteria</taxon>
        <taxon>Candidatus Sungiibacteriota</taxon>
    </lineage>
</organism>
<evidence type="ECO:0000256" key="17">
    <source>
        <dbReference type="PIRSR" id="PIRSR600829-3"/>
    </source>
</evidence>
<evidence type="ECO:0000256" key="19">
    <source>
        <dbReference type="SAM" id="Phobius"/>
    </source>
</evidence>
<evidence type="ECO:0000256" key="6">
    <source>
        <dbReference type="ARBA" id="ARBA00022692"/>
    </source>
</evidence>
<dbReference type="GO" id="GO:0005886">
    <property type="term" value="C:plasma membrane"/>
    <property type="evidence" value="ECO:0007669"/>
    <property type="project" value="UniProtKB-SubCell"/>
</dbReference>
<evidence type="ECO:0000256" key="9">
    <source>
        <dbReference type="ARBA" id="ARBA00022840"/>
    </source>
</evidence>
<comment type="caution">
    <text evidence="20">The sequence shown here is derived from an EMBL/GenBank/DDBJ whole genome shotgun (WGS) entry which is preliminary data.</text>
</comment>
<keyword evidence="9 17" id="KW-0067">ATP-binding</keyword>
<dbReference type="Gene3D" id="1.10.287.3610">
    <property type="match status" value="1"/>
</dbReference>
<feature type="binding site" evidence="17">
    <location>
        <position position="5"/>
    </location>
    <ligand>
        <name>ATP</name>
        <dbReference type="ChEBI" id="CHEBI:30616"/>
    </ligand>
</feature>
<protein>
    <recommendedName>
        <fullName evidence="22">Diacylglycerol kinase</fullName>
    </recommendedName>
</protein>
<evidence type="ECO:0000256" key="18">
    <source>
        <dbReference type="PIRSR" id="PIRSR600829-4"/>
    </source>
</evidence>
<dbReference type="InterPro" id="IPR036945">
    <property type="entry name" value="DAGK_sf"/>
</dbReference>
<evidence type="ECO:0000313" key="20">
    <source>
        <dbReference type="EMBL" id="OGZ94731.1"/>
    </source>
</evidence>
<evidence type="ECO:0000256" key="4">
    <source>
        <dbReference type="ARBA" id="ARBA00022516"/>
    </source>
</evidence>
<keyword evidence="8" id="KW-0418">Kinase</keyword>
<dbReference type="PANTHER" id="PTHR34299:SF1">
    <property type="entry name" value="DIACYLGLYCEROL KINASE"/>
    <property type="match status" value="1"/>
</dbReference>
<keyword evidence="6 19" id="KW-0812">Transmembrane</keyword>
<evidence type="ECO:0000256" key="1">
    <source>
        <dbReference type="ARBA" id="ARBA00004651"/>
    </source>
</evidence>
<feature type="binding site" evidence="16">
    <location>
        <position position="53"/>
    </location>
    <ligand>
        <name>substrate</name>
    </ligand>
</feature>